<keyword evidence="3" id="KW-1185">Reference proteome</keyword>
<feature type="region of interest" description="Disordered" evidence="1">
    <location>
        <begin position="222"/>
        <end position="263"/>
    </location>
</feature>
<reference evidence="2" key="1">
    <citation type="submission" date="2021-01" db="EMBL/GenBank/DDBJ databases">
        <authorList>
            <person name="Li R."/>
            <person name="Bekaert M."/>
        </authorList>
    </citation>
    <scope>NUCLEOTIDE SEQUENCE</scope>
    <source>
        <strain evidence="2">Farmed</strain>
    </source>
</reference>
<dbReference type="AlphaFoldDB" id="A0A812CLG5"/>
<dbReference type="Proteomes" id="UP000597762">
    <property type="component" value="Unassembled WGS sequence"/>
</dbReference>
<name>A0A812CLG5_ACAPH</name>
<sequence length="305" mass="33910">MSIGVSPTKTCYTRPTNLLFPVVDTRSLQVPTVESSPEEEIVTRRYFERKAAAAKNARVSNVEACTTCAGNSGGNLRCATCTLPGGVVGQVRGPHRTVRSVVATGGVYKSFATIVSPGHGSERRRIAGRHRLRSELRRYLIVFEPPTSALDRGKRACHTPSLLSVSGNRKRNQAEDERTDERYFIINLYLFIFLVFNAFCSFNERVDALVVPRGGRIESVEGRVRNKTAAAKSHLSRMSNRVNRSRTPPRSSGTKRDAFRNTVTAPVAVPGFSRYRAREPLLRSRGSSRTERDSRGRGRNTRADR</sequence>
<comment type="caution">
    <text evidence="2">The sequence shown here is derived from an EMBL/GenBank/DDBJ whole genome shotgun (WGS) entry which is preliminary data.</text>
</comment>
<evidence type="ECO:0000313" key="2">
    <source>
        <dbReference type="EMBL" id="CAE1272084.1"/>
    </source>
</evidence>
<organism evidence="2 3">
    <name type="scientific">Acanthosepion pharaonis</name>
    <name type="common">Pharaoh cuttlefish</name>
    <name type="synonym">Sepia pharaonis</name>
    <dbReference type="NCBI Taxonomy" id="158019"/>
    <lineage>
        <taxon>Eukaryota</taxon>
        <taxon>Metazoa</taxon>
        <taxon>Spiralia</taxon>
        <taxon>Lophotrochozoa</taxon>
        <taxon>Mollusca</taxon>
        <taxon>Cephalopoda</taxon>
        <taxon>Coleoidea</taxon>
        <taxon>Decapodiformes</taxon>
        <taxon>Sepiida</taxon>
        <taxon>Sepiina</taxon>
        <taxon>Sepiidae</taxon>
        <taxon>Acanthosepion</taxon>
    </lineage>
</organism>
<feature type="compositionally biased region" description="Polar residues" evidence="1">
    <location>
        <begin position="236"/>
        <end position="252"/>
    </location>
</feature>
<evidence type="ECO:0000313" key="3">
    <source>
        <dbReference type="Proteomes" id="UP000597762"/>
    </source>
</evidence>
<evidence type="ECO:0000256" key="1">
    <source>
        <dbReference type="SAM" id="MobiDB-lite"/>
    </source>
</evidence>
<accession>A0A812CLG5</accession>
<protein>
    <submittedName>
        <fullName evidence="2">SRRM2</fullName>
    </submittedName>
</protein>
<dbReference type="EMBL" id="CAHIKZ030001670">
    <property type="protein sequence ID" value="CAE1272084.1"/>
    <property type="molecule type" value="Genomic_DNA"/>
</dbReference>
<gene>
    <name evidence="2" type="ORF">SPHA_37521</name>
</gene>
<feature type="region of interest" description="Disordered" evidence="1">
    <location>
        <begin position="276"/>
        <end position="305"/>
    </location>
</feature>
<proteinExistence type="predicted"/>